<feature type="region of interest" description="Disordered" evidence="6">
    <location>
        <begin position="720"/>
        <end position="741"/>
    </location>
</feature>
<evidence type="ECO:0000313" key="8">
    <source>
        <dbReference type="EMBL" id="EAY15650.1"/>
    </source>
</evidence>
<dbReference type="InParanoid" id="A2DVH1"/>
<evidence type="ECO:0000256" key="1">
    <source>
        <dbReference type="ARBA" id="ARBA00004123"/>
    </source>
</evidence>
<feature type="compositionally biased region" description="Basic residues" evidence="6">
    <location>
        <begin position="651"/>
        <end position="662"/>
    </location>
</feature>
<protein>
    <submittedName>
        <fullName evidence="8">PHD-finger family protein</fullName>
    </submittedName>
</protein>
<feature type="compositionally biased region" description="Polar residues" evidence="6">
    <location>
        <begin position="60"/>
        <end position="89"/>
    </location>
</feature>
<dbReference type="InterPro" id="IPR019786">
    <property type="entry name" value="Zinc_finger_PHD-type_CS"/>
</dbReference>
<accession>A2DVH1</accession>
<dbReference type="InterPro" id="IPR001965">
    <property type="entry name" value="Znf_PHD"/>
</dbReference>
<dbReference type="VEuPathDB" id="TrichDB:TVAGG3_0335670"/>
<dbReference type="InterPro" id="IPR037869">
    <property type="entry name" value="Spp1/CFP1"/>
</dbReference>
<dbReference type="CDD" id="cd15489">
    <property type="entry name" value="PHD_SF"/>
    <property type="match status" value="1"/>
</dbReference>
<reference evidence="8" key="1">
    <citation type="submission" date="2006-10" db="EMBL/GenBank/DDBJ databases">
        <authorList>
            <person name="Amadeo P."/>
            <person name="Zhao Q."/>
            <person name="Wortman J."/>
            <person name="Fraser-Liggett C."/>
            <person name="Carlton J."/>
        </authorList>
    </citation>
    <scope>NUCLEOTIDE SEQUENCE</scope>
    <source>
        <strain evidence="8">G3</strain>
    </source>
</reference>
<dbReference type="PANTHER" id="PTHR46174">
    <property type="entry name" value="CXXC-TYPE ZINC FINGER PROTEIN 1"/>
    <property type="match status" value="1"/>
</dbReference>
<dbReference type="SUPFAM" id="SSF82199">
    <property type="entry name" value="SET domain"/>
    <property type="match status" value="1"/>
</dbReference>
<dbReference type="InterPro" id="IPR013083">
    <property type="entry name" value="Znf_RING/FYVE/PHD"/>
</dbReference>
<evidence type="ECO:0000256" key="5">
    <source>
        <dbReference type="ARBA" id="ARBA00023242"/>
    </source>
</evidence>
<evidence type="ECO:0000256" key="6">
    <source>
        <dbReference type="SAM" id="MobiDB-lite"/>
    </source>
</evidence>
<evidence type="ECO:0000256" key="4">
    <source>
        <dbReference type="ARBA" id="ARBA00022833"/>
    </source>
</evidence>
<feature type="region of interest" description="Disordered" evidence="6">
    <location>
        <begin position="647"/>
        <end position="692"/>
    </location>
</feature>
<dbReference type="AlphaFoldDB" id="A2DVH1"/>
<keyword evidence="3" id="KW-0863">Zinc-finger</keyword>
<feature type="domain" description="Zinc finger PHD-type" evidence="7">
    <location>
        <begin position="324"/>
        <end position="369"/>
    </location>
</feature>
<keyword evidence="2" id="KW-0479">Metal-binding</keyword>
<sequence length="741" mass="83573">MSSSGDRIPDPGPVSVEDNATSEAQPSGPEKVPEAPKSEVLPSDLPAEAQKEVITIIKAESSSNQLPAQNTTNGNTKDSGNQKPPETTKKTVMTLSVANLMSDPTPLNALHSKAPTVTIKTNQSVIRPASVQKFTGKTIATRSIKTIIKPQSDLTFLQPARLLIIQAPNRQSIEIPQTTFNQNFAQYNYGTYYGQPYQVIQGSYPNIPQTYNSSYPIPTYQMPQTYTPPWQKLPQPAINIAKQPPPQNQKNHQHDLMPPEPTYYTDEDSGQYGVRCTCGDNHNRGLLVQCEKCQFWLHGICVNCPRASSTEQFLCPFCQAKRLRCRCKKNKSYNIPIVQCSHCKLYLHKQCEGLGFGIIPKPFVCCQCHKTPFELPYVKFDPIFKEIRDFTVYVDPARYEVTINIPDGNFKTSLEQDLTKSEISFIDTMTKYFNKFCVHLLGNSNQEIWNVFTSTFSTVFNCSKELICAAIDHLTYQLLYAHEYTPYMDIVPDFGYSEAIAEYVETFQGQSFDKLPTQTQLTLNSNLKVISPVSFNDGDFICDLPGFLMHTDEVFSDNGIPPTCLAVDNTVLVIDMSGSKFNLATNFRRSMHSNTAVRLIIVDGKPRVALFATKLTGPLADDKNGQCIKAGEEVILPFDGELPYHVETKPWKGKKQRSRQPVKQKEEKKQQKKKVQQQQKKKPPTEPFPPLTLLSSFLEDIIPPIPVQIISDEEMADRMRTLEKGKERRLGRSQNEDYVFE</sequence>
<dbReference type="SMART" id="SM00249">
    <property type="entry name" value="PHD"/>
    <property type="match status" value="2"/>
</dbReference>
<dbReference type="InterPro" id="IPR046341">
    <property type="entry name" value="SET_dom_sf"/>
</dbReference>
<dbReference type="InterPro" id="IPR011011">
    <property type="entry name" value="Znf_FYVE_PHD"/>
</dbReference>
<dbReference type="Gene3D" id="3.30.40.10">
    <property type="entry name" value="Zinc/RING finger domain, C3HC4 (zinc finger)"/>
    <property type="match status" value="2"/>
</dbReference>
<keyword evidence="9" id="KW-1185">Reference proteome</keyword>
<dbReference type="PANTHER" id="PTHR46174:SF1">
    <property type="entry name" value="CXXC-TYPE ZINC FINGER PROTEIN 1"/>
    <property type="match status" value="1"/>
</dbReference>
<dbReference type="Pfam" id="PF20826">
    <property type="entry name" value="PHD_5"/>
    <property type="match status" value="1"/>
</dbReference>
<comment type="subcellular location">
    <subcellularLocation>
        <location evidence="1">Nucleus</location>
    </subcellularLocation>
</comment>
<dbReference type="VEuPathDB" id="TrichDB:TVAG_209290"/>
<feature type="compositionally biased region" description="Basic residues" evidence="6">
    <location>
        <begin position="670"/>
        <end position="682"/>
    </location>
</feature>
<dbReference type="GO" id="GO:0048188">
    <property type="term" value="C:Set1C/COMPASS complex"/>
    <property type="evidence" value="ECO:0007669"/>
    <property type="project" value="InterPro"/>
</dbReference>
<evidence type="ECO:0000313" key="9">
    <source>
        <dbReference type="Proteomes" id="UP000001542"/>
    </source>
</evidence>
<feature type="compositionally biased region" description="Basic and acidic residues" evidence="6">
    <location>
        <begin position="720"/>
        <end position="730"/>
    </location>
</feature>
<feature type="domain" description="Zinc finger PHD-type" evidence="7">
    <location>
        <begin position="275"/>
        <end position="319"/>
    </location>
</feature>
<organism evidence="8 9">
    <name type="scientific">Trichomonas vaginalis (strain ATCC PRA-98 / G3)</name>
    <dbReference type="NCBI Taxonomy" id="412133"/>
    <lineage>
        <taxon>Eukaryota</taxon>
        <taxon>Metamonada</taxon>
        <taxon>Parabasalia</taxon>
        <taxon>Trichomonadida</taxon>
        <taxon>Trichomonadidae</taxon>
        <taxon>Trichomonas</taxon>
    </lineage>
</organism>
<dbReference type="STRING" id="5722.A2DVH1"/>
<dbReference type="OrthoDB" id="419183at2759"/>
<evidence type="ECO:0000256" key="2">
    <source>
        <dbReference type="ARBA" id="ARBA00022723"/>
    </source>
</evidence>
<dbReference type="GO" id="GO:0008270">
    <property type="term" value="F:zinc ion binding"/>
    <property type="evidence" value="ECO:0007669"/>
    <property type="project" value="UniProtKB-KW"/>
</dbReference>
<keyword evidence="4" id="KW-0862">Zinc</keyword>
<evidence type="ECO:0000259" key="7">
    <source>
        <dbReference type="SMART" id="SM00249"/>
    </source>
</evidence>
<dbReference type="EMBL" id="DS113253">
    <property type="protein sequence ID" value="EAY15650.1"/>
    <property type="molecule type" value="Genomic_DNA"/>
</dbReference>
<gene>
    <name evidence="8" type="ORF">TVAG_209290</name>
</gene>
<name>A2DVH1_TRIV3</name>
<feature type="region of interest" description="Disordered" evidence="6">
    <location>
        <begin position="1"/>
        <end position="89"/>
    </location>
</feature>
<reference evidence="8" key="2">
    <citation type="journal article" date="2007" name="Science">
        <title>Draft genome sequence of the sexually transmitted pathogen Trichomonas vaginalis.</title>
        <authorList>
            <person name="Carlton J.M."/>
            <person name="Hirt R.P."/>
            <person name="Silva J.C."/>
            <person name="Delcher A.L."/>
            <person name="Schatz M."/>
            <person name="Zhao Q."/>
            <person name="Wortman J.R."/>
            <person name="Bidwell S.L."/>
            <person name="Alsmark U.C.M."/>
            <person name="Besteiro S."/>
            <person name="Sicheritz-Ponten T."/>
            <person name="Noel C.J."/>
            <person name="Dacks J.B."/>
            <person name="Foster P.G."/>
            <person name="Simillion C."/>
            <person name="Van de Peer Y."/>
            <person name="Miranda-Saavedra D."/>
            <person name="Barton G.J."/>
            <person name="Westrop G.D."/>
            <person name="Mueller S."/>
            <person name="Dessi D."/>
            <person name="Fiori P.L."/>
            <person name="Ren Q."/>
            <person name="Paulsen I."/>
            <person name="Zhang H."/>
            <person name="Bastida-Corcuera F.D."/>
            <person name="Simoes-Barbosa A."/>
            <person name="Brown M.T."/>
            <person name="Hayes R.D."/>
            <person name="Mukherjee M."/>
            <person name="Okumura C.Y."/>
            <person name="Schneider R."/>
            <person name="Smith A.J."/>
            <person name="Vanacova S."/>
            <person name="Villalvazo M."/>
            <person name="Haas B.J."/>
            <person name="Pertea M."/>
            <person name="Feldblyum T.V."/>
            <person name="Utterback T.R."/>
            <person name="Shu C.L."/>
            <person name="Osoegawa K."/>
            <person name="de Jong P.J."/>
            <person name="Hrdy I."/>
            <person name="Horvathova L."/>
            <person name="Zubacova Z."/>
            <person name="Dolezal P."/>
            <person name="Malik S.B."/>
            <person name="Logsdon J.M. Jr."/>
            <person name="Henze K."/>
            <person name="Gupta A."/>
            <person name="Wang C.C."/>
            <person name="Dunne R.L."/>
            <person name="Upcroft J.A."/>
            <person name="Upcroft P."/>
            <person name="White O."/>
            <person name="Salzberg S.L."/>
            <person name="Tang P."/>
            <person name="Chiu C.-H."/>
            <person name="Lee Y.-S."/>
            <person name="Embley T.M."/>
            <person name="Coombs G.H."/>
            <person name="Mottram J.C."/>
            <person name="Tachezy J."/>
            <person name="Fraser-Liggett C.M."/>
            <person name="Johnson P.J."/>
        </authorList>
    </citation>
    <scope>NUCLEOTIDE SEQUENCE [LARGE SCALE GENOMIC DNA]</scope>
    <source>
        <strain evidence="8">G3</strain>
    </source>
</reference>
<dbReference type="Gene3D" id="2.170.270.10">
    <property type="entry name" value="SET domain"/>
    <property type="match status" value="1"/>
</dbReference>
<proteinExistence type="predicted"/>
<evidence type="ECO:0000256" key="3">
    <source>
        <dbReference type="ARBA" id="ARBA00022771"/>
    </source>
</evidence>
<dbReference type="Proteomes" id="UP000001542">
    <property type="component" value="Unassembled WGS sequence"/>
</dbReference>
<keyword evidence="5" id="KW-0539">Nucleus</keyword>
<dbReference type="SUPFAM" id="SSF57903">
    <property type="entry name" value="FYVE/PHD zinc finger"/>
    <property type="match status" value="2"/>
</dbReference>
<dbReference type="PROSITE" id="PS01359">
    <property type="entry name" value="ZF_PHD_1"/>
    <property type="match status" value="1"/>
</dbReference>